<dbReference type="CDD" id="cd16010">
    <property type="entry name" value="iPGM"/>
    <property type="match status" value="1"/>
</dbReference>
<comment type="catalytic activity">
    <reaction evidence="1">
        <text>(2R)-2-phosphoglycerate = (2R)-3-phosphoglycerate</text>
        <dbReference type="Rhea" id="RHEA:15901"/>
        <dbReference type="ChEBI" id="CHEBI:58272"/>
        <dbReference type="ChEBI" id="CHEBI:58289"/>
        <dbReference type="EC" id="5.4.2.12"/>
    </reaction>
</comment>
<dbReference type="Pfam" id="PF01676">
    <property type="entry name" value="Metalloenzyme"/>
    <property type="match status" value="1"/>
</dbReference>
<dbReference type="Proteomes" id="UP000008315">
    <property type="component" value="Chromosome"/>
</dbReference>
<keyword evidence="6 13" id="KW-0479">Metal-binding</keyword>
<dbReference type="GO" id="GO:0006096">
    <property type="term" value="P:glycolytic process"/>
    <property type="evidence" value="ECO:0007669"/>
    <property type="project" value="UniProtKB-UniRule"/>
</dbReference>
<dbReference type="GO" id="GO:0006007">
    <property type="term" value="P:glucose catabolic process"/>
    <property type="evidence" value="ECO:0007669"/>
    <property type="project" value="InterPro"/>
</dbReference>
<dbReference type="InterPro" id="IPR011258">
    <property type="entry name" value="BPG-indep_PGM_N"/>
</dbReference>
<comment type="pathway">
    <text evidence="4">Carbohydrate degradation; glycolysis; pyruvate from D-glyceraldehyde 3-phosphate: step 3/5.</text>
</comment>
<dbReference type="HOGENOM" id="CLU_026099_3_1_6"/>
<dbReference type="InterPro" id="IPR005995">
    <property type="entry name" value="Pgm_bpd_ind"/>
</dbReference>
<evidence type="ECO:0000256" key="3">
    <source>
        <dbReference type="ARBA" id="ARBA00002315"/>
    </source>
</evidence>
<dbReference type="KEGG" id="mah:MEALZ_1633"/>
<protein>
    <recommendedName>
        <fullName evidence="10">2,3-bisphosphoglycerate-independent phosphoglycerate mutase</fullName>
        <ecNumber evidence="10">5.4.2.12</ecNumber>
    </recommendedName>
</protein>
<feature type="binding site" evidence="13">
    <location>
        <position position="74"/>
    </location>
    <ligand>
        <name>Mn(2+)</name>
        <dbReference type="ChEBI" id="CHEBI:29035"/>
        <label>2</label>
    </ligand>
</feature>
<evidence type="ECO:0000256" key="6">
    <source>
        <dbReference type="ARBA" id="ARBA00022723"/>
    </source>
</evidence>
<dbReference type="STRING" id="1091494.MEALZ_1633"/>
<dbReference type="Gene3D" id="3.40.1450.10">
    <property type="entry name" value="BPG-independent phosphoglycerate mutase, domain B"/>
    <property type="match status" value="1"/>
</dbReference>
<feature type="binding site" evidence="13">
    <location>
        <position position="495"/>
    </location>
    <ligand>
        <name>Mn(2+)</name>
        <dbReference type="ChEBI" id="CHEBI:29035"/>
        <label>1</label>
    </ligand>
</feature>
<dbReference type="InterPro" id="IPR006124">
    <property type="entry name" value="Metalloenzyme"/>
</dbReference>
<feature type="binding site" evidence="13">
    <location>
        <position position="423"/>
    </location>
    <ligand>
        <name>Mn(2+)</name>
        <dbReference type="ChEBI" id="CHEBI:29035"/>
        <label>1</label>
    </ligand>
</feature>
<comment type="cofactor">
    <cofactor evidence="2">
        <name>Mn(2+)</name>
        <dbReference type="ChEBI" id="CHEBI:29035"/>
    </cofactor>
</comment>
<name>G4T030_META2</name>
<dbReference type="GO" id="GO:0004619">
    <property type="term" value="F:phosphoglycerate mutase activity"/>
    <property type="evidence" value="ECO:0007669"/>
    <property type="project" value="UniProtKB-UniRule"/>
</dbReference>
<dbReference type="InterPro" id="IPR017850">
    <property type="entry name" value="Alkaline_phosphatase_core_sf"/>
</dbReference>
<evidence type="ECO:0000313" key="17">
    <source>
        <dbReference type="Proteomes" id="UP000008315"/>
    </source>
</evidence>
<dbReference type="AlphaFoldDB" id="G4T030"/>
<feature type="binding site" evidence="12">
    <location>
        <begin position="282"/>
        <end position="285"/>
    </location>
    <ligand>
        <name>substrate</name>
    </ligand>
</feature>
<dbReference type="FunFam" id="3.40.1450.10:FF:000002">
    <property type="entry name" value="2,3-bisphosphoglycerate-independent phosphoglycerate mutase"/>
    <property type="match status" value="1"/>
</dbReference>
<feature type="binding site" evidence="12">
    <location>
        <position position="210"/>
    </location>
    <ligand>
        <name>substrate</name>
    </ligand>
</feature>
<dbReference type="RefSeq" id="WP_014148113.1">
    <property type="nucleotide sequence ID" value="NC_016112.1"/>
</dbReference>
<feature type="active site" description="Phosphoserine intermediate" evidence="11">
    <location>
        <position position="74"/>
    </location>
</feature>
<evidence type="ECO:0000256" key="12">
    <source>
        <dbReference type="PIRSR" id="PIRSR001492-2"/>
    </source>
</evidence>
<sequence length="550" mass="59988">MNELKKNKDFAGPKGPVVLAIMDGIGIGKNPESDFVLQSATPNLDWLREHALYTELRAHGVAVGLPDDGDMGNSEVGHNAIGCGRVFSQGASLVGKAIESGAMFAPESVWDELIRNVINKESTLHFIGLFSDGNVHSNLNHLETMLRKAKEQGVKKARIHALIDGRDVPPTSALEYVERFETFLNEINADGSVDYCVASGGGRMNITMDRYNANWDMVRRGWDTHVKAEGRRFASMKEAIETFRKEKPGILDQDLPAFVIERNGAPVGPIVDGDSVIFFNFRGDRALEITKAFEADELTEFDRGPKPDVLYAGMMQYDGDLGVPEHYLVTPPAIDRTMSEYLSNAGIKQLAISETQKFGHMTYFFNGNNSGKFPTETWVEIPSDSCPFEEAPRMKADEITDAVVRAIESGDYRFIRLNYPNGDMVGHTGDVNAVKVAVEAVDQGIGRIIEALKKTGGILVCSADHGNADDMCELDKKTGKLVLDDEGKFKPKTAHSLNPVPAIIYDPSGEAHASLADVPNPGIANLAATCISLLGFEPPEDYVPSLVKVG</sequence>
<dbReference type="Gene3D" id="3.40.720.10">
    <property type="entry name" value="Alkaline Phosphatase, subunit A"/>
    <property type="match status" value="1"/>
</dbReference>
<keyword evidence="17" id="KW-1185">Reference proteome</keyword>
<evidence type="ECO:0000256" key="8">
    <source>
        <dbReference type="ARBA" id="ARBA00023211"/>
    </source>
</evidence>
<dbReference type="NCBIfam" id="TIGR01307">
    <property type="entry name" value="pgm_bpd_ind"/>
    <property type="match status" value="1"/>
</dbReference>
<dbReference type="Pfam" id="PF06415">
    <property type="entry name" value="iPGM_N"/>
    <property type="match status" value="1"/>
</dbReference>
<keyword evidence="9 16" id="KW-0413">Isomerase</keyword>
<dbReference type="EMBL" id="FO082060">
    <property type="protein sequence ID" value="CCE23320.1"/>
    <property type="molecule type" value="Genomic_DNA"/>
</dbReference>
<dbReference type="InterPro" id="IPR036646">
    <property type="entry name" value="PGAM_B_sf"/>
</dbReference>
<dbReference type="PIRSF" id="PIRSF001492">
    <property type="entry name" value="IPGAM"/>
    <property type="match status" value="1"/>
</dbReference>
<feature type="binding site" evidence="12">
    <location>
        <begin position="166"/>
        <end position="167"/>
    </location>
    <ligand>
        <name>substrate</name>
    </ligand>
</feature>
<dbReference type="UniPathway" id="UPA00109">
    <property type="reaction ID" value="UER00186"/>
</dbReference>
<dbReference type="PANTHER" id="PTHR31637:SF0">
    <property type="entry name" value="2,3-BISPHOSPHOGLYCERATE-INDEPENDENT PHOSPHOGLYCERATE MUTASE"/>
    <property type="match status" value="1"/>
</dbReference>
<evidence type="ECO:0000259" key="14">
    <source>
        <dbReference type="Pfam" id="PF01676"/>
    </source>
</evidence>
<dbReference type="PATRIC" id="fig|271065.3.peg.1677"/>
<gene>
    <name evidence="16" type="primary">pgm3</name>
    <name evidence="16" type="ordered locus">MEALZ_1633</name>
</gene>
<proteinExistence type="inferred from homology"/>
<feature type="binding site" evidence="13">
    <location>
        <position position="23"/>
    </location>
    <ligand>
        <name>Mn(2+)</name>
        <dbReference type="ChEBI" id="CHEBI:29035"/>
        <label>2</label>
    </ligand>
</feature>
<feature type="binding site" evidence="12">
    <location>
        <position position="136"/>
    </location>
    <ligand>
        <name>substrate</name>
    </ligand>
</feature>
<feature type="binding site" evidence="13">
    <location>
        <position position="465"/>
    </location>
    <ligand>
        <name>Mn(2+)</name>
        <dbReference type="ChEBI" id="CHEBI:29035"/>
        <label>2</label>
    </ligand>
</feature>
<dbReference type="SUPFAM" id="SSF64158">
    <property type="entry name" value="2,3-Bisphosphoglycerate-independent phosphoglycerate mutase, substrate-binding domain"/>
    <property type="match status" value="1"/>
</dbReference>
<evidence type="ECO:0000256" key="11">
    <source>
        <dbReference type="PIRSR" id="PIRSR001492-1"/>
    </source>
</evidence>
<comment type="similarity">
    <text evidence="5">Belongs to the BPG-independent phosphoglycerate mutase family.</text>
</comment>
<dbReference type="GO" id="GO:0005737">
    <property type="term" value="C:cytoplasm"/>
    <property type="evidence" value="ECO:0007669"/>
    <property type="project" value="InterPro"/>
</dbReference>
<feature type="binding site" evidence="13">
    <location>
        <position position="464"/>
    </location>
    <ligand>
        <name>Mn(2+)</name>
        <dbReference type="ChEBI" id="CHEBI:29035"/>
        <label>2</label>
    </ligand>
</feature>
<evidence type="ECO:0000256" key="2">
    <source>
        <dbReference type="ARBA" id="ARBA00001936"/>
    </source>
</evidence>
<evidence type="ECO:0000313" key="16">
    <source>
        <dbReference type="EMBL" id="CCE23320.1"/>
    </source>
</evidence>
<accession>G4T030</accession>
<evidence type="ECO:0000256" key="7">
    <source>
        <dbReference type="ARBA" id="ARBA00023152"/>
    </source>
</evidence>
<dbReference type="EC" id="5.4.2.12" evidence="10"/>
<dbReference type="GO" id="GO:0030145">
    <property type="term" value="F:manganese ion binding"/>
    <property type="evidence" value="ECO:0007669"/>
    <property type="project" value="InterPro"/>
</dbReference>
<feature type="binding site" evidence="13">
    <location>
        <position position="427"/>
    </location>
    <ligand>
        <name>Mn(2+)</name>
        <dbReference type="ChEBI" id="CHEBI:29035"/>
        <label>1</label>
    </ligand>
</feature>
<keyword evidence="8 13" id="KW-0464">Manganese</keyword>
<evidence type="ECO:0000256" key="9">
    <source>
        <dbReference type="ARBA" id="ARBA00023235"/>
    </source>
</evidence>
<evidence type="ECO:0000259" key="15">
    <source>
        <dbReference type="Pfam" id="PF06415"/>
    </source>
</evidence>
<dbReference type="SUPFAM" id="SSF53649">
    <property type="entry name" value="Alkaline phosphatase-like"/>
    <property type="match status" value="1"/>
</dbReference>
<keyword evidence="7" id="KW-0324">Glycolysis</keyword>
<comment type="function">
    <text evidence="3">Catalyzes the interconversion of 2-phosphoglycerate and 3-phosphoglycerate.</text>
</comment>
<feature type="binding site" evidence="12">
    <location>
        <position position="357"/>
    </location>
    <ligand>
        <name>substrate</name>
    </ligand>
</feature>
<feature type="binding site" evidence="12">
    <location>
        <position position="203"/>
    </location>
    <ligand>
        <name>substrate</name>
    </ligand>
</feature>
<evidence type="ECO:0000256" key="4">
    <source>
        <dbReference type="ARBA" id="ARBA00004798"/>
    </source>
</evidence>
<feature type="domain" description="Metalloenzyme" evidence="14">
    <location>
        <begin position="16"/>
        <end position="537"/>
    </location>
</feature>
<evidence type="ECO:0000256" key="1">
    <source>
        <dbReference type="ARBA" id="ARBA00000370"/>
    </source>
</evidence>
<organism evidence="16 17">
    <name type="scientific">Methylotuvimicrobium alcaliphilum (strain DSM 19304 / NCIMB 14124 / VKM B-2133 / 20Z)</name>
    <name type="common">Methylomicrobium alcaliphilum</name>
    <dbReference type="NCBI Taxonomy" id="1091494"/>
    <lineage>
        <taxon>Bacteria</taxon>
        <taxon>Pseudomonadati</taxon>
        <taxon>Pseudomonadota</taxon>
        <taxon>Gammaproteobacteria</taxon>
        <taxon>Methylococcales</taxon>
        <taxon>Methylococcaceae</taxon>
        <taxon>Methylotuvimicrobium</taxon>
    </lineage>
</organism>
<feature type="domain" description="BPG-independent PGAM N-terminal" evidence="15">
    <location>
        <begin position="95"/>
        <end position="318"/>
    </location>
</feature>
<evidence type="ECO:0000256" key="5">
    <source>
        <dbReference type="ARBA" id="ARBA00008819"/>
    </source>
</evidence>
<evidence type="ECO:0000256" key="10">
    <source>
        <dbReference type="NCBIfam" id="TIGR01307"/>
    </source>
</evidence>
<dbReference type="PANTHER" id="PTHR31637">
    <property type="entry name" value="2,3-BISPHOSPHOGLYCERATE-INDEPENDENT PHOSPHOGLYCERATE MUTASE"/>
    <property type="match status" value="1"/>
</dbReference>
<reference evidence="17" key="1">
    <citation type="journal article" date="2012" name="J. Bacteriol.">
        <title>Genome sequence of the haloalkaliphilic methanotrophic bacterium Methylomicrobium alcaliphilum 20Z.</title>
        <authorList>
            <person name="Vuilleumier S."/>
            <person name="Khmelenina V.N."/>
            <person name="Bringel F."/>
            <person name="Reshetnikov A.S."/>
            <person name="Lajus A."/>
            <person name="Mangenot S."/>
            <person name="Rouy Z."/>
            <person name="Op den Camp H.J."/>
            <person name="Jetten M.S."/>
            <person name="Dispirito A.A."/>
            <person name="Dunfield P."/>
            <person name="Klotz M.G."/>
            <person name="Semrau J.D."/>
            <person name="Stein L.Y."/>
            <person name="Barbe V."/>
            <person name="Medigue C."/>
            <person name="Trotsenko Y.A."/>
            <person name="Kalyuzhnaya M.G."/>
        </authorList>
    </citation>
    <scope>NUCLEOTIDE SEQUENCE [LARGE SCALE GENOMIC DNA]</scope>
    <source>
        <strain evidence="17">DSM 19304 / NCIMB 14124 / VKM B-2133 / 20Z</strain>
    </source>
</reference>
<evidence type="ECO:0000256" key="13">
    <source>
        <dbReference type="PIRSR" id="PIRSR001492-3"/>
    </source>
</evidence>